<dbReference type="InterPro" id="IPR010723">
    <property type="entry name" value="HemN_C"/>
</dbReference>
<evidence type="ECO:0000256" key="3">
    <source>
        <dbReference type="ARBA" id="ARBA00017228"/>
    </source>
</evidence>
<dbReference type="InterPro" id="IPR058240">
    <property type="entry name" value="rSAM_sf"/>
</dbReference>
<accession>A0A4R7K0N2</accession>
<dbReference type="AlphaFoldDB" id="A0A4R7K0N2"/>
<evidence type="ECO:0000256" key="2">
    <source>
        <dbReference type="ARBA" id="ARBA00006100"/>
    </source>
</evidence>
<dbReference type="InterPro" id="IPR004559">
    <property type="entry name" value="HemW-like"/>
</dbReference>
<evidence type="ECO:0000256" key="9">
    <source>
        <dbReference type="ARBA" id="ARBA00023186"/>
    </source>
</evidence>
<dbReference type="EMBL" id="SOAX01000001">
    <property type="protein sequence ID" value="TDT44392.1"/>
    <property type="molecule type" value="Genomic_DNA"/>
</dbReference>
<dbReference type="NCBIfam" id="TIGR00539">
    <property type="entry name" value="hemN_rel"/>
    <property type="match status" value="1"/>
</dbReference>
<dbReference type="RefSeq" id="WP_243864827.1">
    <property type="nucleotide sequence ID" value="NZ_SOAX01000001.1"/>
</dbReference>
<gene>
    <name evidence="12" type="ORF">DES49_0494</name>
</gene>
<dbReference type="SUPFAM" id="SSF102114">
    <property type="entry name" value="Radical SAM enzymes"/>
    <property type="match status" value="1"/>
</dbReference>
<keyword evidence="5 10" id="KW-0949">S-adenosyl-L-methionine</keyword>
<evidence type="ECO:0000256" key="10">
    <source>
        <dbReference type="RuleBase" id="RU364116"/>
    </source>
</evidence>
<evidence type="ECO:0000256" key="5">
    <source>
        <dbReference type="ARBA" id="ARBA00022691"/>
    </source>
</evidence>
<dbReference type="PANTHER" id="PTHR13932">
    <property type="entry name" value="COPROPORPHYRINIGEN III OXIDASE"/>
    <property type="match status" value="1"/>
</dbReference>
<dbReference type="Pfam" id="PF04055">
    <property type="entry name" value="Radical_SAM"/>
    <property type="match status" value="1"/>
</dbReference>
<dbReference type="Proteomes" id="UP000295830">
    <property type="component" value="Unassembled WGS sequence"/>
</dbReference>
<dbReference type="PANTHER" id="PTHR13932:SF5">
    <property type="entry name" value="RADICAL S-ADENOSYL METHIONINE DOMAIN-CONTAINING PROTEIN 1, MITOCHONDRIAL"/>
    <property type="match status" value="1"/>
</dbReference>
<comment type="caution">
    <text evidence="12">The sequence shown here is derived from an EMBL/GenBank/DDBJ whole genome shotgun (WGS) entry which is preliminary data.</text>
</comment>
<dbReference type="GO" id="GO:0051539">
    <property type="term" value="F:4 iron, 4 sulfur cluster binding"/>
    <property type="evidence" value="ECO:0007669"/>
    <property type="project" value="UniProtKB-UniRule"/>
</dbReference>
<keyword evidence="10" id="KW-0004">4Fe-4S</keyword>
<dbReference type="SMART" id="SM00729">
    <property type="entry name" value="Elp3"/>
    <property type="match status" value="1"/>
</dbReference>
<protein>
    <recommendedName>
        <fullName evidence="3 10">Heme chaperone HemW</fullName>
    </recommendedName>
</protein>
<evidence type="ECO:0000259" key="11">
    <source>
        <dbReference type="PROSITE" id="PS51918"/>
    </source>
</evidence>
<reference evidence="12 13" key="1">
    <citation type="submission" date="2019-03" db="EMBL/GenBank/DDBJ databases">
        <title>Genomic Encyclopedia of Type Strains, Phase IV (KMG-IV): sequencing the most valuable type-strain genomes for metagenomic binning, comparative biology and taxonomic classification.</title>
        <authorList>
            <person name="Goeker M."/>
        </authorList>
    </citation>
    <scope>NUCLEOTIDE SEQUENCE [LARGE SCALE GENOMIC DNA]</scope>
    <source>
        <strain evidence="12 13">DSM 15505</strain>
    </source>
</reference>
<feature type="domain" description="Radical SAM core" evidence="11">
    <location>
        <begin position="7"/>
        <end position="240"/>
    </location>
</feature>
<organism evidence="12 13">
    <name type="scientific">Halospina denitrificans</name>
    <dbReference type="NCBI Taxonomy" id="332522"/>
    <lineage>
        <taxon>Bacteria</taxon>
        <taxon>Pseudomonadati</taxon>
        <taxon>Pseudomonadota</taxon>
        <taxon>Gammaproteobacteria</taxon>
        <taxon>Halospina</taxon>
    </lineage>
</organism>
<dbReference type="GO" id="GO:0046872">
    <property type="term" value="F:metal ion binding"/>
    <property type="evidence" value="ECO:0007669"/>
    <property type="project" value="UniProtKB-UniRule"/>
</dbReference>
<evidence type="ECO:0000256" key="6">
    <source>
        <dbReference type="ARBA" id="ARBA00022723"/>
    </source>
</evidence>
<keyword evidence="10" id="KW-0963">Cytoplasm</keyword>
<dbReference type="InterPro" id="IPR006638">
    <property type="entry name" value="Elp3/MiaA/NifB-like_rSAM"/>
</dbReference>
<keyword evidence="8 10" id="KW-0411">Iron-sulfur</keyword>
<comment type="function">
    <text evidence="10">Probably acts as a heme chaperone, transferring heme to an unknown acceptor. Binds one molecule of heme per monomer, possibly covalently. Binds 1 [4Fe-4S] cluster. The cluster is coordinated with 3 cysteines and an exchangeable S-adenosyl-L-methionine.</text>
</comment>
<dbReference type="Gene3D" id="3.20.20.70">
    <property type="entry name" value="Aldolase class I"/>
    <property type="match status" value="1"/>
</dbReference>
<dbReference type="PROSITE" id="PS51918">
    <property type="entry name" value="RADICAL_SAM"/>
    <property type="match status" value="1"/>
</dbReference>
<dbReference type="InterPro" id="IPR013785">
    <property type="entry name" value="Aldolase_TIM"/>
</dbReference>
<evidence type="ECO:0000313" key="12">
    <source>
        <dbReference type="EMBL" id="TDT44392.1"/>
    </source>
</evidence>
<name>A0A4R7K0N2_9GAMM</name>
<dbReference type="GO" id="GO:0006779">
    <property type="term" value="P:porphyrin-containing compound biosynthetic process"/>
    <property type="evidence" value="ECO:0007669"/>
    <property type="project" value="InterPro"/>
</dbReference>
<dbReference type="Pfam" id="PF06969">
    <property type="entry name" value="HemN_C"/>
    <property type="match status" value="1"/>
</dbReference>
<dbReference type="InterPro" id="IPR034505">
    <property type="entry name" value="Coproporphyrinogen-III_oxidase"/>
</dbReference>
<comment type="cofactor">
    <cofactor evidence="1">
        <name>[4Fe-4S] cluster</name>
        <dbReference type="ChEBI" id="CHEBI:49883"/>
    </cofactor>
</comment>
<evidence type="ECO:0000256" key="1">
    <source>
        <dbReference type="ARBA" id="ARBA00001966"/>
    </source>
</evidence>
<keyword evidence="6 10" id="KW-0479">Metal-binding</keyword>
<dbReference type="SFLD" id="SFLDF00288">
    <property type="entry name" value="HemN-like__clustered_with_nucl"/>
    <property type="match status" value="1"/>
</dbReference>
<proteinExistence type="inferred from homology"/>
<dbReference type="SFLD" id="SFLDS00029">
    <property type="entry name" value="Radical_SAM"/>
    <property type="match status" value="1"/>
</dbReference>
<sequence>MTHASEGLQAPPLGLYLHTPWCVRKCPYCDFNSHTAPTTIPENDYLSALIEDLDADRDELDGRPLQSLFIGGGTPSLMSASFYERFLDALSRRVDLSQLDEITLEANPGTVEEARFRDFRRVGINRLSLGVQSFDPGHLTRLGRIHDDSDARRGVTTAMDAGFDRINLDLMHGLPGQTPEQAVSDLETALAFNTGHVSWYQLTIEPNTAFYSDPPPLPDDDTLASIQEQGEAVLYGAGLQRYEISAWGRPGEECRHNLNYWRFGDYLALGAGAHGKVTRSGSGRVRRYWKTRQPGDYINRIGSRTAGRSELEAQDLVLEFMLNALRLSEGVPASFFQARTGLPLSRIEDQLRQLRAHGLLADTPDQLVATERGRCYLNEVLEAFVP</sequence>
<dbReference type="GO" id="GO:0005737">
    <property type="term" value="C:cytoplasm"/>
    <property type="evidence" value="ECO:0007669"/>
    <property type="project" value="UniProtKB-SubCell"/>
</dbReference>
<evidence type="ECO:0000256" key="4">
    <source>
        <dbReference type="ARBA" id="ARBA00022617"/>
    </source>
</evidence>
<evidence type="ECO:0000256" key="8">
    <source>
        <dbReference type="ARBA" id="ARBA00023014"/>
    </source>
</evidence>
<dbReference type="SFLD" id="SFLDG01065">
    <property type="entry name" value="anaerobic_coproporphyrinogen-I"/>
    <property type="match status" value="1"/>
</dbReference>
<dbReference type="GO" id="GO:0004109">
    <property type="term" value="F:coproporphyrinogen oxidase activity"/>
    <property type="evidence" value="ECO:0007669"/>
    <property type="project" value="InterPro"/>
</dbReference>
<dbReference type="CDD" id="cd01335">
    <property type="entry name" value="Radical_SAM"/>
    <property type="match status" value="1"/>
</dbReference>
<dbReference type="SFLD" id="SFLDG01082">
    <property type="entry name" value="B12-binding_domain_containing"/>
    <property type="match status" value="1"/>
</dbReference>
<dbReference type="InterPro" id="IPR007197">
    <property type="entry name" value="rSAM"/>
</dbReference>
<keyword evidence="4 10" id="KW-0349">Heme</keyword>
<comment type="subcellular location">
    <subcellularLocation>
        <location evidence="10">Cytoplasm</location>
    </subcellularLocation>
</comment>
<evidence type="ECO:0000256" key="7">
    <source>
        <dbReference type="ARBA" id="ARBA00023004"/>
    </source>
</evidence>
<keyword evidence="13" id="KW-1185">Reference proteome</keyword>
<dbReference type="SFLD" id="SFLDF00562">
    <property type="entry name" value="HemN-like__clustered_with_heat"/>
    <property type="match status" value="1"/>
</dbReference>
<comment type="similarity">
    <text evidence="2">Belongs to the anaerobic coproporphyrinogen-III oxidase family. HemW subfamily.</text>
</comment>
<keyword evidence="9 10" id="KW-0143">Chaperone</keyword>
<keyword evidence="7 10" id="KW-0408">Iron</keyword>
<evidence type="ECO:0000313" key="13">
    <source>
        <dbReference type="Proteomes" id="UP000295830"/>
    </source>
</evidence>